<dbReference type="Proteomes" id="UP001316087">
    <property type="component" value="Unassembled WGS sequence"/>
</dbReference>
<protein>
    <submittedName>
        <fullName evidence="1">Uncharacterized protein</fullName>
    </submittedName>
</protein>
<gene>
    <name evidence="1" type="ORF">LZ480_07555</name>
</gene>
<sequence>MKKNPINEEIENLDEPLVYEIEDLIRITKFKEDMLKEYFLHDPRILRWQRRGKARGKRVWLAKETRNAIREIMLNEWPS</sequence>
<dbReference type="EMBL" id="JAKZFC010000002">
    <property type="protein sequence ID" value="MCH7321747.1"/>
    <property type="molecule type" value="Genomic_DNA"/>
</dbReference>
<name>A0ABS9UBP2_9BACL</name>
<reference evidence="1 2" key="1">
    <citation type="submission" date="2022-03" db="EMBL/GenBank/DDBJ databases">
        <authorList>
            <person name="Jo J.-H."/>
            <person name="Im W.-T."/>
        </authorList>
    </citation>
    <scope>NUCLEOTIDE SEQUENCE [LARGE SCALE GENOMIC DNA]</scope>
    <source>
        <strain evidence="1 2">MA9</strain>
    </source>
</reference>
<evidence type="ECO:0000313" key="1">
    <source>
        <dbReference type="EMBL" id="MCH7321747.1"/>
    </source>
</evidence>
<comment type="caution">
    <text evidence="1">The sequence shown here is derived from an EMBL/GenBank/DDBJ whole genome shotgun (WGS) entry which is preliminary data.</text>
</comment>
<dbReference type="RefSeq" id="WP_241368802.1">
    <property type="nucleotide sequence ID" value="NZ_JAKZFC010000002.1"/>
</dbReference>
<keyword evidence="2" id="KW-1185">Reference proteome</keyword>
<proteinExistence type="predicted"/>
<organism evidence="1 2">
    <name type="scientific">Solibacillus palustris</name>
    <dbReference type="NCBI Taxonomy" id="2908203"/>
    <lineage>
        <taxon>Bacteria</taxon>
        <taxon>Bacillati</taxon>
        <taxon>Bacillota</taxon>
        <taxon>Bacilli</taxon>
        <taxon>Bacillales</taxon>
        <taxon>Caryophanaceae</taxon>
        <taxon>Solibacillus</taxon>
    </lineage>
</organism>
<accession>A0ABS9UBP2</accession>
<evidence type="ECO:0000313" key="2">
    <source>
        <dbReference type="Proteomes" id="UP001316087"/>
    </source>
</evidence>